<protein>
    <submittedName>
        <fullName evidence="1">Uncharacterized protein</fullName>
    </submittedName>
</protein>
<evidence type="ECO:0000313" key="2">
    <source>
        <dbReference type="Proteomes" id="UP001230649"/>
    </source>
</evidence>
<dbReference type="EMBL" id="JASBWS010000067">
    <property type="protein sequence ID" value="KAJ9101985.1"/>
    <property type="molecule type" value="Genomic_DNA"/>
</dbReference>
<evidence type="ECO:0000313" key="1">
    <source>
        <dbReference type="EMBL" id="KAJ9101985.1"/>
    </source>
</evidence>
<keyword evidence="2" id="KW-1185">Reference proteome</keyword>
<reference evidence="1" key="1">
    <citation type="submission" date="2023-04" db="EMBL/GenBank/DDBJ databases">
        <title>Draft Genome sequencing of Naganishia species isolated from polar environments using Oxford Nanopore Technology.</title>
        <authorList>
            <person name="Leo P."/>
            <person name="Venkateswaran K."/>
        </authorList>
    </citation>
    <scope>NUCLEOTIDE SEQUENCE</scope>
    <source>
        <strain evidence="1">MNA-CCFEE 5262</strain>
    </source>
</reference>
<name>A0ACC2VSW9_9TREE</name>
<comment type="caution">
    <text evidence="1">The sequence shown here is derived from an EMBL/GenBank/DDBJ whole genome shotgun (WGS) entry which is preliminary data.</text>
</comment>
<proteinExistence type="predicted"/>
<gene>
    <name evidence="1" type="ORF">QFC20_005134</name>
</gene>
<accession>A0ACC2VSW9</accession>
<organism evidence="1 2">
    <name type="scientific">Naganishia adeliensis</name>
    <dbReference type="NCBI Taxonomy" id="92952"/>
    <lineage>
        <taxon>Eukaryota</taxon>
        <taxon>Fungi</taxon>
        <taxon>Dikarya</taxon>
        <taxon>Basidiomycota</taxon>
        <taxon>Agaricomycotina</taxon>
        <taxon>Tremellomycetes</taxon>
        <taxon>Filobasidiales</taxon>
        <taxon>Filobasidiaceae</taxon>
        <taxon>Naganishia</taxon>
    </lineage>
</organism>
<dbReference type="Proteomes" id="UP001230649">
    <property type="component" value="Unassembled WGS sequence"/>
</dbReference>
<sequence length="211" mass="23692">MDSPPPQEEYRGGFAGPNGNQVDFSPIIEGNTATEEQSLATQLEEYINQEDAMAPPGNAAPVDVIQAFVKFHKGNEVWGSYVGKSFVKTDLIDRLCDFFSYSIELNKRLHEKKVYMMYPEAQKLSLDIFFVGTVLAGLNKGESAQLYEALNSMLEYKRTQRQLKLGDGAVVMEVIIDSDAFLEGYNPSPGRIRSKVPRITHKMKQRMSAEQ</sequence>